<dbReference type="Proteomes" id="UP000578449">
    <property type="component" value="Unassembled WGS sequence"/>
</dbReference>
<reference evidence="1 2" key="1">
    <citation type="submission" date="2020-08" db="EMBL/GenBank/DDBJ databases">
        <title>Genomic Encyclopedia of Type Strains, Phase IV (KMG-IV): sequencing the most valuable type-strain genomes for metagenomic binning, comparative biology and taxonomic classification.</title>
        <authorList>
            <person name="Goeker M."/>
        </authorList>
    </citation>
    <scope>NUCLEOTIDE SEQUENCE [LARGE SCALE GENOMIC DNA]</scope>
    <source>
        <strain evidence="1 2">DSM 45615</strain>
    </source>
</reference>
<organism evidence="1 2">
    <name type="scientific">Thermocatellispora tengchongensis</name>
    <dbReference type="NCBI Taxonomy" id="1073253"/>
    <lineage>
        <taxon>Bacteria</taxon>
        <taxon>Bacillati</taxon>
        <taxon>Actinomycetota</taxon>
        <taxon>Actinomycetes</taxon>
        <taxon>Streptosporangiales</taxon>
        <taxon>Streptosporangiaceae</taxon>
        <taxon>Thermocatellispora</taxon>
    </lineage>
</organism>
<dbReference type="AlphaFoldDB" id="A0A840P8Y3"/>
<keyword evidence="2" id="KW-1185">Reference proteome</keyword>
<proteinExistence type="predicted"/>
<evidence type="ECO:0000313" key="1">
    <source>
        <dbReference type="EMBL" id="MBB5134311.1"/>
    </source>
</evidence>
<name>A0A840P8Y3_9ACTN</name>
<dbReference type="EMBL" id="JACHGN010000008">
    <property type="protein sequence ID" value="MBB5134311.1"/>
    <property type="molecule type" value="Genomic_DNA"/>
</dbReference>
<gene>
    <name evidence="1" type="ORF">HNP84_004043</name>
</gene>
<protein>
    <submittedName>
        <fullName evidence="1">Aspartyl/asparaginyl beta-hydroxylase (Cupin superfamily)</fullName>
    </submittedName>
</protein>
<evidence type="ECO:0000313" key="2">
    <source>
        <dbReference type="Proteomes" id="UP000578449"/>
    </source>
</evidence>
<accession>A0A840P8Y3</accession>
<sequence length="81" mass="9077">MGSTWRGAGGIEVEAIVLGAREVLRVCRWYGERRYLVAYCRDVEELARHVDLATLVEVIPFRRPHARGQSRRSGTPAPAAD</sequence>
<dbReference type="RefSeq" id="WP_185051232.1">
    <property type="nucleotide sequence ID" value="NZ_BAABIX010000040.1"/>
</dbReference>
<comment type="caution">
    <text evidence="1">The sequence shown here is derived from an EMBL/GenBank/DDBJ whole genome shotgun (WGS) entry which is preliminary data.</text>
</comment>